<dbReference type="InterPro" id="IPR023005">
    <property type="entry name" value="Nucleoside_diP_kinase_AS"/>
</dbReference>
<dbReference type="CDD" id="cd04413">
    <property type="entry name" value="NDPk_I"/>
    <property type="match status" value="1"/>
</dbReference>
<evidence type="ECO:0000256" key="9">
    <source>
        <dbReference type="RuleBase" id="RU004011"/>
    </source>
</evidence>
<evidence type="ECO:0000256" key="1">
    <source>
        <dbReference type="ARBA" id="ARBA00001946"/>
    </source>
</evidence>
<feature type="binding site" evidence="8">
    <location>
        <position position="102"/>
    </location>
    <ligand>
        <name>ATP</name>
        <dbReference type="ChEBI" id="CHEBI:30616"/>
    </ligand>
</feature>
<dbReference type="EC" id="2.7.4.6" evidence="10"/>
<keyword evidence="6 10" id="KW-0067">ATP-binding</keyword>
<dbReference type="PRINTS" id="PR01243">
    <property type="entry name" value="NUCDPKINASE"/>
</dbReference>
<evidence type="ECO:0000256" key="10">
    <source>
        <dbReference type="RuleBase" id="RU004013"/>
    </source>
</evidence>
<dbReference type="Gene3D" id="3.30.70.141">
    <property type="entry name" value="Nucleoside diphosphate kinase-like domain"/>
    <property type="match status" value="1"/>
</dbReference>
<dbReference type="InterPro" id="IPR001564">
    <property type="entry name" value="Nucleoside_diP_kinase"/>
</dbReference>
<name>A0ABT9YNE8_9STRE</name>
<dbReference type="EMBL" id="JAUSTM010000001">
    <property type="protein sequence ID" value="MDQ0221504.1"/>
    <property type="molecule type" value="Genomic_DNA"/>
</dbReference>
<evidence type="ECO:0000256" key="5">
    <source>
        <dbReference type="ARBA" id="ARBA00022777"/>
    </source>
</evidence>
<reference evidence="12 13" key="1">
    <citation type="submission" date="2023-07" db="EMBL/GenBank/DDBJ databases">
        <title>Genomic Encyclopedia of Type Strains, Phase IV (KMG-IV): sequencing the most valuable type-strain genomes for metagenomic binning, comparative biology and taxonomic classification.</title>
        <authorList>
            <person name="Goeker M."/>
        </authorList>
    </citation>
    <scope>NUCLEOTIDE SEQUENCE [LARGE SCALE GENOMIC DNA]</scope>
    <source>
        <strain evidence="12 13">DSM 105143</strain>
    </source>
</reference>
<proteinExistence type="inferred from homology"/>
<organism evidence="12 13">
    <name type="scientific">Streptococcus moroccensis</name>
    <dbReference type="NCBI Taxonomy" id="1451356"/>
    <lineage>
        <taxon>Bacteria</taxon>
        <taxon>Bacillati</taxon>
        <taxon>Bacillota</taxon>
        <taxon>Bacilli</taxon>
        <taxon>Lactobacillales</taxon>
        <taxon>Streptococcaceae</taxon>
        <taxon>Streptococcus</taxon>
    </lineage>
</organism>
<evidence type="ECO:0000259" key="11">
    <source>
        <dbReference type="SMART" id="SM00562"/>
    </source>
</evidence>
<dbReference type="InterPro" id="IPR036850">
    <property type="entry name" value="NDK-like_dom_sf"/>
</dbReference>
<gene>
    <name evidence="12" type="ORF">J2S23_000035</name>
</gene>
<comment type="caution">
    <text evidence="12">The sequence shown here is derived from an EMBL/GenBank/DDBJ whole genome shotgun (WGS) entry which is preliminary data.</text>
</comment>
<feature type="domain" description="Nucleoside diphosphate kinase-like" evidence="11">
    <location>
        <begin position="1"/>
        <end position="139"/>
    </location>
</feature>
<evidence type="ECO:0000256" key="6">
    <source>
        <dbReference type="ARBA" id="ARBA00022840"/>
    </source>
</evidence>
<dbReference type="Pfam" id="PF00334">
    <property type="entry name" value="NDK"/>
    <property type="match status" value="1"/>
</dbReference>
<keyword evidence="3 10" id="KW-0808">Transferase</keyword>
<feature type="active site" description="Pros-phosphohistidine intermediate" evidence="8">
    <location>
        <position position="120"/>
    </location>
</feature>
<evidence type="ECO:0000256" key="3">
    <source>
        <dbReference type="ARBA" id="ARBA00022679"/>
    </source>
</evidence>
<accession>A0ABT9YNE8</accession>
<feature type="binding site" evidence="8">
    <location>
        <position position="117"/>
    </location>
    <ligand>
        <name>ATP</name>
        <dbReference type="ChEBI" id="CHEBI:30616"/>
    </ligand>
</feature>
<keyword evidence="4 10" id="KW-0547">Nucleotide-binding</keyword>
<keyword evidence="5 10" id="KW-0418">Kinase</keyword>
<keyword evidence="7" id="KW-0546">Nucleotide metabolism</keyword>
<dbReference type="InterPro" id="IPR034907">
    <property type="entry name" value="NDK-like_dom"/>
</dbReference>
<evidence type="ECO:0000256" key="8">
    <source>
        <dbReference type="PROSITE-ProRule" id="PRU00706"/>
    </source>
</evidence>
<evidence type="ECO:0000313" key="13">
    <source>
        <dbReference type="Proteomes" id="UP001223079"/>
    </source>
</evidence>
<keyword evidence="13" id="KW-1185">Reference proteome</keyword>
<comment type="cofactor">
    <cofactor evidence="1">
        <name>Mg(2+)</name>
        <dbReference type="ChEBI" id="CHEBI:18420"/>
    </cofactor>
</comment>
<dbReference type="RefSeq" id="WP_307120745.1">
    <property type="nucleotide sequence ID" value="NZ_JAUSTM010000001.1"/>
</dbReference>
<feature type="binding site" evidence="8">
    <location>
        <position position="9"/>
    </location>
    <ligand>
        <name>ATP</name>
        <dbReference type="ChEBI" id="CHEBI:30616"/>
    </ligand>
</feature>
<feature type="binding site" evidence="8">
    <location>
        <position position="57"/>
    </location>
    <ligand>
        <name>ATP</name>
        <dbReference type="ChEBI" id="CHEBI:30616"/>
    </ligand>
</feature>
<comment type="catalytic activity">
    <reaction evidence="10">
        <text>a 2'-deoxyribonucleoside 5'-diphosphate + ATP = a 2'-deoxyribonucleoside 5'-triphosphate + ADP</text>
        <dbReference type="Rhea" id="RHEA:44640"/>
        <dbReference type="ChEBI" id="CHEBI:30616"/>
        <dbReference type="ChEBI" id="CHEBI:61560"/>
        <dbReference type="ChEBI" id="CHEBI:73316"/>
        <dbReference type="ChEBI" id="CHEBI:456216"/>
        <dbReference type="EC" id="2.7.4.6"/>
    </reaction>
</comment>
<dbReference type="Proteomes" id="UP001223079">
    <property type="component" value="Unassembled WGS sequence"/>
</dbReference>
<protein>
    <recommendedName>
        <fullName evidence="10">Nucleoside diphosphate kinase</fullName>
        <ecNumber evidence="10">2.7.4.6</ecNumber>
    </recommendedName>
</protein>
<dbReference type="PROSITE" id="PS51374">
    <property type="entry name" value="NDPK_LIKE"/>
    <property type="match status" value="1"/>
</dbReference>
<feature type="binding site" evidence="8">
    <location>
        <position position="91"/>
    </location>
    <ligand>
        <name>ATP</name>
        <dbReference type="ChEBI" id="CHEBI:30616"/>
    </ligand>
</feature>
<evidence type="ECO:0000256" key="4">
    <source>
        <dbReference type="ARBA" id="ARBA00022741"/>
    </source>
</evidence>
<dbReference type="PANTHER" id="PTHR11349">
    <property type="entry name" value="NUCLEOSIDE DIPHOSPHATE KINASE"/>
    <property type="match status" value="1"/>
</dbReference>
<feature type="binding site" evidence="8">
    <location>
        <position position="85"/>
    </location>
    <ligand>
        <name>ATP</name>
        <dbReference type="ChEBI" id="CHEBI:30616"/>
    </ligand>
</feature>
<dbReference type="SMART" id="SM00562">
    <property type="entry name" value="NDK"/>
    <property type="match status" value="1"/>
</dbReference>
<sequence>MQETLFIIKPDGVRRGLVGEVLRRIERRGFQLTRMELRQANKDILAQHYADLLEKPFYHQIETYMLEGPIVVGTFYGSDAVKTWRKTMGVTNPAEAELGTIRADFAQGPDSNGDMRNMVHGSDSVESAQREIAIWFGED</sequence>
<evidence type="ECO:0000256" key="2">
    <source>
        <dbReference type="ARBA" id="ARBA00008142"/>
    </source>
</evidence>
<evidence type="ECO:0000256" key="7">
    <source>
        <dbReference type="ARBA" id="ARBA00023080"/>
    </source>
</evidence>
<comment type="similarity">
    <text evidence="2 8 9">Belongs to the NDK family.</text>
</comment>
<dbReference type="SUPFAM" id="SSF54919">
    <property type="entry name" value="Nucleoside diphosphate kinase, NDK"/>
    <property type="match status" value="1"/>
</dbReference>
<dbReference type="NCBIfam" id="NF001908">
    <property type="entry name" value="PRK00668.1"/>
    <property type="match status" value="1"/>
</dbReference>
<evidence type="ECO:0000313" key="12">
    <source>
        <dbReference type="EMBL" id="MDQ0221504.1"/>
    </source>
</evidence>
<dbReference type="GO" id="GO:0004550">
    <property type="term" value="F:nucleoside diphosphate kinase activity"/>
    <property type="evidence" value="ECO:0007669"/>
    <property type="project" value="UniProtKB-EC"/>
</dbReference>
<dbReference type="PROSITE" id="PS00469">
    <property type="entry name" value="NDPK"/>
    <property type="match status" value="1"/>
</dbReference>